<dbReference type="EMBL" id="JANBPT010000557">
    <property type="protein sequence ID" value="KAJ1917058.1"/>
    <property type="molecule type" value="Genomic_DNA"/>
</dbReference>
<proteinExistence type="predicted"/>
<organism evidence="1 2">
    <name type="scientific">Tieghemiomyces parasiticus</name>
    <dbReference type="NCBI Taxonomy" id="78921"/>
    <lineage>
        <taxon>Eukaryota</taxon>
        <taxon>Fungi</taxon>
        <taxon>Fungi incertae sedis</taxon>
        <taxon>Zoopagomycota</taxon>
        <taxon>Kickxellomycotina</taxon>
        <taxon>Dimargaritomycetes</taxon>
        <taxon>Dimargaritales</taxon>
        <taxon>Dimargaritaceae</taxon>
        <taxon>Tieghemiomyces</taxon>
    </lineage>
</organism>
<protein>
    <submittedName>
        <fullName evidence="1">Uncharacterized protein</fullName>
    </submittedName>
</protein>
<sequence>MAFSPFADRFYRVTETAHSTVVEEPTSPFTDYTSYYWGTESVPVVTKSPAPRPVSPPAAAHTYVTYRPTTPPPVVKQVQIYHPAIDENVTDAHGLYTVRWHESCRPLKCGYVVEDDQFVVVADFGHTTMRHQFTLPQNADLENVTVSYHEGFFKAHVPRVSNGWKVHWLA</sequence>
<comment type="caution">
    <text evidence="1">The sequence shown here is derived from an EMBL/GenBank/DDBJ whole genome shotgun (WGS) entry which is preliminary data.</text>
</comment>
<gene>
    <name evidence="1" type="ORF">IWQ60_007900</name>
</gene>
<dbReference type="Proteomes" id="UP001150569">
    <property type="component" value="Unassembled WGS sequence"/>
</dbReference>
<keyword evidence="2" id="KW-1185">Reference proteome</keyword>
<name>A0A9W7ZUT5_9FUNG</name>
<reference evidence="1" key="1">
    <citation type="submission" date="2022-07" db="EMBL/GenBank/DDBJ databases">
        <title>Phylogenomic reconstructions and comparative analyses of Kickxellomycotina fungi.</title>
        <authorList>
            <person name="Reynolds N.K."/>
            <person name="Stajich J.E."/>
            <person name="Barry K."/>
            <person name="Grigoriev I.V."/>
            <person name="Crous P."/>
            <person name="Smith M.E."/>
        </authorList>
    </citation>
    <scope>NUCLEOTIDE SEQUENCE</scope>
    <source>
        <strain evidence="1">RSA 861</strain>
    </source>
</reference>
<accession>A0A9W7ZUT5</accession>
<evidence type="ECO:0000313" key="1">
    <source>
        <dbReference type="EMBL" id="KAJ1917058.1"/>
    </source>
</evidence>
<dbReference type="AlphaFoldDB" id="A0A9W7ZUT5"/>
<evidence type="ECO:0000313" key="2">
    <source>
        <dbReference type="Proteomes" id="UP001150569"/>
    </source>
</evidence>